<evidence type="ECO:0000256" key="1">
    <source>
        <dbReference type="SAM" id="Phobius"/>
    </source>
</evidence>
<evidence type="ECO:0000313" key="3">
    <source>
        <dbReference type="Proteomes" id="UP001305647"/>
    </source>
</evidence>
<reference evidence="2" key="2">
    <citation type="submission" date="2023-05" db="EMBL/GenBank/DDBJ databases">
        <authorList>
            <consortium name="Lawrence Berkeley National Laboratory"/>
            <person name="Steindorff A."/>
            <person name="Hensen N."/>
            <person name="Bonometti L."/>
            <person name="Westerberg I."/>
            <person name="Brannstrom I.O."/>
            <person name="Guillou S."/>
            <person name="Cros-Aarteil S."/>
            <person name="Calhoun S."/>
            <person name="Haridas S."/>
            <person name="Kuo A."/>
            <person name="Mondo S."/>
            <person name="Pangilinan J."/>
            <person name="Riley R."/>
            <person name="Labutti K."/>
            <person name="Andreopoulos B."/>
            <person name="Lipzen A."/>
            <person name="Chen C."/>
            <person name="Yanf M."/>
            <person name="Daum C."/>
            <person name="Ng V."/>
            <person name="Clum A."/>
            <person name="Ohm R."/>
            <person name="Martin F."/>
            <person name="Silar P."/>
            <person name="Natvig D."/>
            <person name="Lalanne C."/>
            <person name="Gautier V."/>
            <person name="Ament-Velasquez S.L."/>
            <person name="Kruys A."/>
            <person name="Hutchinson M.I."/>
            <person name="Powell A.J."/>
            <person name="Barry K."/>
            <person name="Miller A.N."/>
            <person name="Grigoriev I.V."/>
            <person name="Debuchy R."/>
            <person name="Gladieux P."/>
            <person name="Thoren M.H."/>
            <person name="Johannesson H."/>
        </authorList>
    </citation>
    <scope>NUCLEOTIDE SEQUENCE</scope>
    <source>
        <strain evidence="2">CBS 757.83</strain>
    </source>
</reference>
<keyword evidence="1" id="KW-0472">Membrane</keyword>
<accession>A0AAN6PS41</accession>
<keyword evidence="3" id="KW-1185">Reference proteome</keyword>
<comment type="caution">
    <text evidence="2">The sequence shown here is derived from an EMBL/GenBank/DDBJ whole genome shotgun (WGS) entry which is preliminary data.</text>
</comment>
<evidence type="ECO:0000313" key="2">
    <source>
        <dbReference type="EMBL" id="KAK4096917.1"/>
    </source>
</evidence>
<protein>
    <submittedName>
        <fullName evidence="2">Uncharacterized protein</fullName>
    </submittedName>
</protein>
<dbReference type="Proteomes" id="UP001305647">
    <property type="component" value="Unassembled WGS sequence"/>
</dbReference>
<dbReference type="EMBL" id="MU863692">
    <property type="protein sequence ID" value="KAK4096917.1"/>
    <property type="molecule type" value="Genomic_DNA"/>
</dbReference>
<dbReference type="AlphaFoldDB" id="A0AAN6PS41"/>
<reference evidence="2" key="1">
    <citation type="journal article" date="2023" name="Mol. Phylogenet. Evol.">
        <title>Genome-scale phylogeny and comparative genomics of the fungal order Sordariales.</title>
        <authorList>
            <person name="Hensen N."/>
            <person name="Bonometti L."/>
            <person name="Westerberg I."/>
            <person name="Brannstrom I.O."/>
            <person name="Guillou S."/>
            <person name="Cros-Aarteil S."/>
            <person name="Calhoun S."/>
            <person name="Haridas S."/>
            <person name="Kuo A."/>
            <person name="Mondo S."/>
            <person name="Pangilinan J."/>
            <person name="Riley R."/>
            <person name="LaButti K."/>
            <person name="Andreopoulos B."/>
            <person name="Lipzen A."/>
            <person name="Chen C."/>
            <person name="Yan M."/>
            <person name="Daum C."/>
            <person name="Ng V."/>
            <person name="Clum A."/>
            <person name="Steindorff A."/>
            <person name="Ohm R.A."/>
            <person name="Martin F."/>
            <person name="Silar P."/>
            <person name="Natvig D.O."/>
            <person name="Lalanne C."/>
            <person name="Gautier V."/>
            <person name="Ament-Velasquez S.L."/>
            <person name="Kruys A."/>
            <person name="Hutchinson M.I."/>
            <person name="Powell A.J."/>
            <person name="Barry K."/>
            <person name="Miller A.N."/>
            <person name="Grigoriev I.V."/>
            <person name="Debuchy R."/>
            <person name="Gladieux P."/>
            <person name="Hiltunen Thoren M."/>
            <person name="Johannesson H."/>
        </authorList>
    </citation>
    <scope>NUCLEOTIDE SEQUENCE</scope>
    <source>
        <strain evidence="2">CBS 757.83</strain>
    </source>
</reference>
<gene>
    <name evidence="2" type="ORF">N658DRAFT_319747</name>
</gene>
<proteinExistence type="predicted"/>
<organism evidence="2 3">
    <name type="scientific">Parathielavia hyrcaniae</name>
    <dbReference type="NCBI Taxonomy" id="113614"/>
    <lineage>
        <taxon>Eukaryota</taxon>
        <taxon>Fungi</taxon>
        <taxon>Dikarya</taxon>
        <taxon>Ascomycota</taxon>
        <taxon>Pezizomycotina</taxon>
        <taxon>Sordariomycetes</taxon>
        <taxon>Sordariomycetidae</taxon>
        <taxon>Sordariales</taxon>
        <taxon>Chaetomiaceae</taxon>
        <taxon>Parathielavia</taxon>
    </lineage>
</organism>
<name>A0AAN6PS41_9PEZI</name>
<sequence>MNWKCSTSPYKSDLRFPPARPQCRIINTMAELTGHRIRRRKMEVVKHGASILFCPCICMLGCLGFGGWEYQAMRRGSGVCWCGWRSGACLCFVALCAPAFASDPSAKSVFAGIRMNSTKFPPCFNSFPMVQAENGNVKLRSYQ</sequence>
<feature type="transmembrane region" description="Helical" evidence="1">
    <location>
        <begin position="48"/>
        <end position="68"/>
    </location>
</feature>
<keyword evidence="1" id="KW-0812">Transmembrane</keyword>
<keyword evidence="1" id="KW-1133">Transmembrane helix</keyword>